<reference evidence="1 2" key="1">
    <citation type="journal article" date="2006" name="Science">
        <title>The genome of black cottonwood, Populus trichocarpa (Torr. &amp; Gray).</title>
        <authorList>
            <person name="Tuskan G.A."/>
            <person name="Difazio S."/>
            <person name="Jansson S."/>
            <person name="Bohlmann J."/>
            <person name="Grigoriev I."/>
            <person name="Hellsten U."/>
            <person name="Putnam N."/>
            <person name="Ralph S."/>
            <person name="Rombauts S."/>
            <person name="Salamov A."/>
            <person name="Schein J."/>
            <person name="Sterck L."/>
            <person name="Aerts A."/>
            <person name="Bhalerao R.R."/>
            <person name="Bhalerao R.P."/>
            <person name="Blaudez D."/>
            <person name="Boerjan W."/>
            <person name="Brun A."/>
            <person name="Brunner A."/>
            <person name="Busov V."/>
            <person name="Campbell M."/>
            <person name="Carlson J."/>
            <person name="Chalot M."/>
            <person name="Chapman J."/>
            <person name="Chen G.L."/>
            <person name="Cooper D."/>
            <person name="Coutinho P.M."/>
            <person name="Couturier J."/>
            <person name="Covert S."/>
            <person name="Cronk Q."/>
            <person name="Cunningham R."/>
            <person name="Davis J."/>
            <person name="Degroeve S."/>
            <person name="Dejardin A."/>
            <person name="Depamphilis C."/>
            <person name="Detter J."/>
            <person name="Dirks B."/>
            <person name="Dubchak I."/>
            <person name="Duplessis S."/>
            <person name="Ehlting J."/>
            <person name="Ellis B."/>
            <person name="Gendler K."/>
            <person name="Goodstein D."/>
            <person name="Gribskov M."/>
            <person name="Grimwood J."/>
            <person name="Groover A."/>
            <person name="Gunter L."/>
            <person name="Hamberger B."/>
            <person name="Heinze B."/>
            <person name="Helariutta Y."/>
            <person name="Henrissat B."/>
            <person name="Holligan D."/>
            <person name="Holt R."/>
            <person name="Huang W."/>
            <person name="Islam-Faridi N."/>
            <person name="Jones S."/>
            <person name="Jones-Rhoades M."/>
            <person name="Jorgensen R."/>
            <person name="Joshi C."/>
            <person name="Kangasjarvi J."/>
            <person name="Karlsson J."/>
            <person name="Kelleher C."/>
            <person name="Kirkpatrick R."/>
            <person name="Kirst M."/>
            <person name="Kohler A."/>
            <person name="Kalluri U."/>
            <person name="Larimer F."/>
            <person name="Leebens-Mack J."/>
            <person name="Leple J.C."/>
            <person name="Locascio P."/>
            <person name="Lou Y."/>
            <person name="Lucas S."/>
            <person name="Martin F."/>
            <person name="Montanini B."/>
            <person name="Napoli C."/>
            <person name="Nelson D.R."/>
            <person name="Nelson C."/>
            <person name="Nieminen K."/>
            <person name="Nilsson O."/>
            <person name="Pereda V."/>
            <person name="Peter G."/>
            <person name="Philippe R."/>
            <person name="Pilate G."/>
            <person name="Poliakov A."/>
            <person name="Razumovskaya J."/>
            <person name="Richardson P."/>
            <person name="Rinaldi C."/>
            <person name="Ritland K."/>
            <person name="Rouze P."/>
            <person name="Ryaboy D."/>
            <person name="Schmutz J."/>
            <person name="Schrader J."/>
            <person name="Segerman B."/>
            <person name="Shin H."/>
            <person name="Siddiqui A."/>
            <person name="Sterky F."/>
            <person name="Terry A."/>
            <person name="Tsai C.J."/>
            <person name="Uberbacher E."/>
            <person name="Unneberg P."/>
            <person name="Vahala J."/>
            <person name="Wall K."/>
            <person name="Wessler S."/>
            <person name="Yang G."/>
            <person name="Yin T."/>
            <person name="Douglas C."/>
            <person name="Marra M."/>
            <person name="Sandberg G."/>
            <person name="Van de Peer Y."/>
            <person name="Rokhsar D."/>
        </authorList>
    </citation>
    <scope>NUCLEOTIDE SEQUENCE [LARGE SCALE GENOMIC DNA]</scope>
    <source>
        <strain evidence="2">cv. Nisqually</strain>
    </source>
</reference>
<gene>
    <name evidence="1" type="ORF">POPTR_003G039200</name>
</gene>
<organism evidence="1 2">
    <name type="scientific">Populus trichocarpa</name>
    <name type="common">Western balsam poplar</name>
    <name type="synonym">Populus balsamifera subsp. trichocarpa</name>
    <dbReference type="NCBI Taxonomy" id="3694"/>
    <lineage>
        <taxon>Eukaryota</taxon>
        <taxon>Viridiplantae</taxon>
        <taxon>Streptophyta</taxon>
        <taxon>Embryophyta</taxon>
        <taxon>Tracheophyta</taxon>
        <taxon>Spermatophyta</taxon>
        <taxon>Magnoliopsida</taxon>
        <taxon>eudicotyledons</taxon>
        <taxon>Gunneridae</taxon>
        <taxon>Pentapetalae</taxon>
        <taxon>rosids</taxon>
        <taxon>fabids</taxon>
        <taxon>Malpighiales</taxon>
        <taxon>Salicaceae</taxon>
        <taxon>Saliceae</taxon>
        <taxon>Populus</taxon>
    </lineage>
</organism>
<protein>
    <submittedName>
        <fullName evidence="1">Uncharacterized protein</fullName>
    </submittedName>
</protein>
<dbReference type="EMBL" id="CM009292">
    <property type="protein sequence ID" value="PNT43539.1"/>
    <property type="molecule type" value="Genomic_DNA"/>
</dbReference>
<dbReference type="AlphaFoldDB" id="A0A2K2B183"/>
<evidence type="ECO:0000313" key="1">
    <source>
        <dbReference type="EMBL" id="PNT43539.1"/>
    </source>
</evidence>
<dbReference type="Proteomes" id="UP000006729">
    <property type="component" value="Chromosome 3"/>
</dbReference>
<accession>A0A2K2B183</accession>
<evidence type="ECO:0000313" key="2">
    <source>
        <dbReference type="Proteomes" id="UP000006729"/>
    </source>
</evidence>
<keyword evidence="2" id="KW-1185">Reference proteome</keyword>
<proteinExistence type="predicted"/>
<name>A0A2K2B183_POPTR</name>
<sequence>MNISATTSTNTNIINLNIQIIFNTMTLHFNIIRNFFFITILSSCCTGNSTKKIKVWMFFSLSYLIIIR</sequence>
<dbReference type="InParanoid" id="A0A2K2B183"/>